<organism evidence="6 7">
    <name type="scientific">Heliorestis acidaminivorans</name>
    <dbReference type="NCBI Taxonomy" id="553427"/>
    <lineage>
        <taxon>Bacteria</taxon>
        <taxon>Bacillati</taxon>
        <taxon>Bacillota</taxon>
        <taxon>Clostridia</taxon>
        <taxon>Eubacteriales</taxon>
        <taxon>Heliobacteriaceae</taxon>
        <taxon>Heliorestis</taxon>
    </lineage>
</organism>
<dbReference type="GO" id="GO:0090614">
    <property type="term" value="F:5'-methylthioadenosine deaminase activity"/>
    <property type="evidence" value="ECO:0007669"/>
    <property type="project" value="UniProtKB-UniRule"/>
</dbReference>
<dbReference type="InterPro" id="IPR032466">
    <property type="entry name" value="Metal_Hydrolase"/>
</dbReference>
<dbReference type="OrthoDB" id="9807210at2"/>
<feature type="binding site" evidence="4">
    <location>
        <position position="100"/>
    </location>
    <ligand>
        <name>substrate</name>
    </ligand>
</feature>
<feature type="binding site" evidence="4">
    <location>
        <position position="305"/>
    </location>
    <ligand>
        <name>Zn(2+)</name>
        <dbReference type="ChEBI" id="CHEBI:29105"/>
    </ligand>
</feature>
<comment type="caution">
    <text evidence="6">The sequence shown here is derived from an EMBL/GenBank/DDBJ whole genome shotgun (WGS) entry which is preliminary data.</text>
</comment>
<dbReference type="AlphaFoldDB" id="A0A6I0EVK7"/>
<accession>A0A6I0EVK7</accession>
<dbReference type="GO" id="GO:0050270">
    <property type="term" value="F:S-adenosylhomocysteine deaminase activity"/>
    <property type="evidence" value="ECO:0007669"/>
    <property type="project" value="UniProtKB-UniRule"/>
</dbReference>
<keyword evidence="2 4" id="KW-0378">Hydrolase</keyword>
<dbReference type="InterPro" id="IPR006680">
    <property type="entry name" value="Amidohydro-rel"/>
</dbReference>
<feature type="binding site" evidence="4">
    <location>
        <position position="73"/>
    </location>
    <ligand>
        <name>Zn(2+)</name>
        <dbReference type="ChEBI" id="CHEBI:29105"/>
    </ligand>
</feature>
<dbReference type="InterPro" id="IPR050287">
    <property type="entry name" value="MTA/SAH_deaminase"/>
</dbReference>
<dbReference type="CDD" id="cd01298">
    <property type="entry name" value="ATZ_TRZ_like"/>
    <property type="match status" value="1"/>
</dbReference>
<dbReference type="Gene3D" id="3.20.20.140">
    <property type="entry name" value="Metal-dependent hydrolases"/>
    <property type="match status" value="1"/>
</dbReference>
<feature type="binding site" evidence="4">
    <location>
        <position position="217"/>
    </location>
    <ligand>
        <name>Zn(2+)</name>
        <dbReference type="ChEBI" id="CHEBI:29105"/>
    </ligand>
</feature>
<feature type="binding site" evidence="4">
    <location>
        <position position="220"/>
    </location>
    <ligand>
        <name>substrate</name>
    </ligand>
</feature>
<evidence type="ECO:0000256" key="1">
    <source>
        <dbReference type="ARBA" id="ARBA00022723"/>
    </source>
</evidence>
<proteinExistence type="inferred from homology"/>
<comment type="caution">
    <text evidence="4">Lacks conserved residue(s) required for the propagation of feature annotation.</text>
</comment>
<comment type="catalytic activity">
    <reaction evidence="4">
        <text>S-methyl-5'-thioadenosine + H2O + H(+) = S-methyl-5'-thioinosine + NH4(+)</text>
        <dbReference type="Rhea" id="RHEA:25025"/>
        <dbReference type="ChEBI" id="CHEBI:15377"/>
        <dbReference type="ChEBI" id="CHEBI:15378"/>
        <dbReference type="ChEBI" id="CHEBI:17509"/>
        <dbReference type="ChEBI" id="CHEBI:28938"/>
        <dbReference type="ChEBI" id="CHEBI:48595"/>
        <dbReference type="EC" id="3.5.4.31"/>
    </reaction>
</comment>
<evidence type="ECO:0000259" key="5">
    <source>
        <dbReference type="Pfam" id="PF01979"/>
    </source>
</evidence>
<dbReference type="Gene3D" id="2.30.40.10">
    <property type="entry name" value="Urease, subunit C, domain 1"/>
    <property type="match status" value="1"/>
</dbReference>
<evidence type="ECO:0000256" key="4">
    <source>
        <dbReference type="HAMAP-Rule" id="MF_01281"/>
    </source>
</evidence>
<dbReference type="SUPFAM" id="SSF51556">
    <property type="entry name" value="Metallo-dependent hydrolases"/>
    <property type="match status" value="1"/>
</dbReference>
<sequence>MSRILIQNATIIPMTSKEDIFQGHIYIEDGKIVRLYNKREREEVSFPLEMTDLEIIDGQDKVVIPGLVNAHTHAAMTLFRGYADDLPLMEWLNDAIWPAEKKLTDEHVYWGTMLAIAEMLKGGITVFADMYFFMDQVAKAVSDSGIRGHLSRGMIGFGPTSEKALVESEEFYRKWHEGADGRIRVWLGPHAPYTCPPDYLQKVMALADRLGTGLHIHLAETKKEVEDIQKEHGLRPIELMNKIGLFERPVLAAHCVHLTEEEENILVEKKVGIAHNPESNMKLASGIAPIESLRQKKAIVGLGTDGAASNNNLDLIEEMRQATFLQKVNLLDPTALPAYDTLAMATIGGAKALGWDHEIGTLEVGKKADLAVIDMKQPHLYPVHDPVAHLVYSAKGSDVHTVIVDGKVLVRAGKLTTMNEEQIMTEAQKAAVVLTSKEG</sequence>
<dbReference type="Pfam" id="PF01979">
    <property type="entry name" value="Amidohydro_1"/>
    <property type="match status" value="1"/>
</dbReference>
<name>A0A6I0EVK7_9FIRM</name>
<comment type="function">
    <text evidence="4">Catalyzes the deamination of 5-methylthioadenosine and S-adenosyl-L-homocysteine into 5-methylthioinosine and S-inosyl-L-homocysteine, respectively. Is also able to deaminate adenosine.</text>
</comment>
<feature type="binding site" evidence="4">
    <location>
        <position position="305"/>
    </location>
    <ligand>
        <name>substrate</name>
    </ligand>
</feature>
<dbReference type="EMBL" id="WBXO01000001">
    <property type="protein sequence ID" value="KAB2954434.1"/>
    <property type="molecule type" value="Genomic_DNA"/>
</dbReference>
<evidence type="ECO:0000256" key="3">
    <source>
        <dbReference type="ARBA" id="ARBA00022833"/>
    </source>
</evidence>
<feature type="binding site" evidence="4">
    <location>
        <position position="190"/>
    </location>
    <ligand>
        <name>substrate</name>
    </ligand>
</feature>
<feature type="domain" description="Amidohydrolase-related" evidence="5">
    <location>
        <begin position="62"/>
        <end position="408"/>
    </location>
</feature>
<comment type="catalytic activity">
    <reaction evidence="4">
        <text>S-adenosyl-L-homocysteine + H2O + H(+) = S-inosyl-L-homocysteine + NH4(+)</text>
        <dbReference type="Rhea" id="RHEA:20716"/>
        <dbReference type="ChEBI" id="CHEBI:15377"/>
        <dbReference type="ChEBI" id="CHEBI:15378"/>
        <dbReference type="ChEBI" id="CHEBI:28938"/>
        <dbReference type="ChEBI" id="CHEBI:57856"/>
        <dbReference type="ChEBI" id="CHEBI:57985"/>
        <dbReference type="EC" id="3.5.4.28"/>
    </reaction>
</comment>
<keyword evidence="3 4" id="KW-0862">Zinc</keyword>
<dbReference type="EC" id="3.5.4.31" evidence="4"/>
<dbReference type="InterPro" id="IPR011059">
    <property type="entry name" value="Metal-dep_hydrolase_composite"/>
</dbReference>
<dbReference type="PANTHER" id="PTHR43794:SF11">
    <property type="entry name" value="AMIDOHYDROLASE-RELATED DOMAIN-CONTAINING PROTEIN"/>
    <property type="match status" value="1"/>
</dbReference>
<evidence type="ECO:0000313" key="7">
    <source>
        <dbReference type="Proteomes" id="UP000468766"/>
    </source>
</evidence>
<reference evidence="6 7" key="1">
    <citation type="submission" date="2019-10" db="EMBL/GenBank/DDBJ databases">
        <title>Whole-genome sequence of the extremophile Heliorestis acidaminivorans DSM 24790.</title>
        <authorList>
            <person name="Kyndt J.A."/>
            <person name="Meyer T.E."/>
        </authorList>
    </citation>
    <scope>NUCLEOTIDE SEQUENCE [LARGE SCALE GENOMIC DNA]</scope>
    <source>
        <strain evidence="6 7">DSM 24790</strain>
    </source>
</reference>
<keyword evidence="1 4" id="KW-0479">Metal-binding</keyword>
<dbReference type="PANTHER" id="PTHR43794">
    <property type="entry name" value="AMINOHYDROLASE SSNA-RELATED"/>
    <property type="match status" value="1"/>
</dbReference>
<dbReference type="FunFam" id="3.20.20.140:FF:000014">
    <property type="entry name" value="5-methylthioadenosine/S-adenosylhomocysteine deaminase"/>
    <property type="match status" value="1"/>
</dbReference>
<feature type="binding site" evidence="4">
    <location>
        <position position="152"/>
    </location>
    <ligand>
        <name>substrate</name>
    </ligand>
</feature>
<comment type="similarity">
    <text evidence="4">Belongs to the metallo-dependent hydrolases superfamily. MTA/SAH deaminase family.</text>
</comment>
<evidence type="ECO:0000313" key="6">
    <source>
        <dbReference type="EMBL" id="KAB2954434.1"/>
    </source>
</evidence>
<dbReference type="HAMAP" id="MF_01281">
    <property type="entry name" value="MTA_SAH_deamin"/>
    <property type="match status" value="1"/>
</dbReference>
<feature type="binding site" evidence="4">
    <location>
        <position position="71"/>
    </location>
    <ligand>
        <name>Zn(2+)</name>
        <dbReference type="ChEBI" id="CHEBI:29105"/>
    </ligand>
</feature>
<dbReference type="GO" id="GO:0046872">
    <property type="term" value="F:metal ion binding"/>
    <property type="evidence" value="ECO:0007669"/>
    <property type="project" value="UniProtKB-KW"/>
</dbReference>
<comment type="cofactor">
    <cofactor evidence="4">
        <name>Zn(2+)</name>
        <dbReference type="ChEBI" id="CHEBI:29105"/>
    </cofactor>
    <text evidence="4">Binds 1 zinc ion per subunit.</text>
</comment>
<dbReference type="InterPro" id="IPR023512">
    <property type="entry name" value="Deaminase_MtaD/DadD"/>
</dbReference>
<protein>
    <recommendedName>
        <fullName evidence="4">5-methylthioadenosine/S-adenosylhomocysteine deaminase</fullName>
        <shortName evidence="4">MTA/SAH deaminase</shortName>
        <ecNumber evidence="4">3.5.4.28</ecNumber>
        <ecNumber evidence="4">3.5.4.31</ecNumber>
    </recommendedName>
</protein>
<dbReference type="Proteomes" id="UP000468766">
    <property type="component" value="Unassembled WGS sequence"/>
</dbReference>
<dbReference type="EC" id="3.5.4.28" evidence="4"/>
<keyword evidence="7" id="KW-1185">Reference proteome</keyword>
<gene>
    <name evidence="4" type="primary">mtaD</name>
    <name evidence="6" type="ORF">F9B85_01750</name>
</gene>
<evidence type="ECO:0000256" key="2">
    <source>
        <dbReference type="ARBA" id="ARBA00022801"/>
    </source>
</evidence>
<dbReference type="SUPFAM" id="SSF51338">
    <property type="entry name" value="Composite domain of metallo-dependent hydrolases"/>
    <property type="match status" value="1"/>
</dbReference>